<dbReference type="RefSeq" id="WP_091105494.1">
    <property type="nucleotide sequence ID" value="NZ_FOBF01000030.1"/>
</dbReference>
<keyword evidence="2" id="KW-1185">Reference proteome</keyword>
<dbReference type="EMBL" id="FOBF01000030">
    <property type="protein sequence ID" value="SEN58333.1"/>
    <property type="molecule type" value="Genomic_DNA"/>
</dbReference>
<dbReference type="Pfam" id="PF12900">
    <property type="entry name" value="Pyridox_ox_2"/>
    <property type="match status" value="1"/>
</dbReference>
<dbReference type="Proteomes" id="UP000198953">
    <property type="component" value="Unassembled WGS sequence"/>
</dbReference>
<dbReference type="SUPFAM" id="SSF50475">
    <property type="entry name" value="FMN-binding split barrel"/>
    <property type="match status" value="1"/>
</dbReference>
<dbReference type="OrthoDB" id="3212118at2"/>
<protein>
    <submittedName>
        <fullName evidence="1">Pyridoxamine 5'-phosphate oxidase</fullName>
    </submittedName>
</protein>
<accession>A0A1H8HQB6</accession>
<dbReference type="STRING" id="46177.SAMN05660976_07861"/>
<dbReference type="Gene3D" id="2.30.110.10">
    <property type="entry name" value="Electron Transport, Fmn-binding Protein, Chain A"/>
    <property type="match status" value="1"/>
</dbReference>
<evidence type="ECO:0000313" key="1">
    <source>
        <dbReference type="EMBL" id="SEN58333.1"/>
    </source>
</evidence>
<gene>
    <name evidence="1" type="ORF">SAMN05660976_07861</name>
</gene>
<evidence type="ECO:0000313" key="2">
    <source>
        <dbReference type="Proteomes" id="UP000198953"/>
    </source>
</evidence>
<reference evidence="1 2" key="1">
    <citation type="submission" date="2016-10" db="EMBL/GenBank/DDBJ databases">
        <authorList>
            <person name="de Groot N.N."/>
        </authorList>
    </citation>
    <scope>NUCLEOTIDE SEQUENCE [LARGE SCALE GENOMIC DNA]</scope>
    <source>
        <strain evidence="1 2">DSM 43357</strain>
    </source>
</reference>
<dbReference type="AlphaFoldDB" id="A0A1H8HQB6"/>
<sequence>MTSRALRDLSERDALRLLAGVPLGRIVFTRHALPAVRPVNHIVADGRIVIRSSSGTMLSDEVASPGAVVAFEADDLDTDLRLGWSVIVTGLAGVVEDPDQAARYKARLRPWLVGDMDQVIAIRPEIVTGFELVRATG</sequence>
<organism evidence="1 2">
    <name type="scientific">Nonomuraea pusilla</name>
    <dbReference type="NCBI Taxonomy" id="46177"/>
    <lineage>
        <taxon>Bacteria</taxon>
        <taxon>Bacillati</taxon>
        <taxon>Actinomycetota</taxon>
        <taxon>Actinomycetes</taxon>
        <taxon>Streptosporangiales</taxon>
        <taxon>Streptosporangiaceae</taxon>
        <taxon>Nonomuraea</taxon>
    </lineage>
</organism>
<name>A0A1H8HQB6_9ACTN</name>
<dbReference type="InterPro" id="IPR012349">
    <property type="entry name" value="Split_barrel_FMN-bd"/>
</dbReference>
<proteinExistence type="predicted"/>
<dbReference type="InterPro" id="IPR024747">
    <property type="entry name" value="Pyridox_Oxase-rel"/>
</dbReference>